<dbReference type="Pfam" id="PF00565">
    <property type="entry name" value="SNase"/>
    <property type="match status" value="1"/>
</dbReference>
<keyword evidence="6" id="KW-1185">Reference proteome</keyword>
<organism evidence="5 6">
    <name type="scientific">Guyparkeria halophila</name>
    <dbReference type="NCBI Taxonomy" id="47960"/>
    <lineage>
        <taxon>Bacteria</taxon>
        <taxon>Pseudomonadati</taxon>
        <taxon>Pseudomonadota</taxon>
        <taxon>Gammaproteobacteria</taxon>
        <taxon>Chromatiales</taxon>
        <taxon>Thioalkalibacteraceae</taxon>
        <taxon>Guyparkeria</taxon>
    </lineage>
</organism>
<keyword evidence="2" id="KW-0255">Endonuclease</keyword>
<protein>
    <submittedName>
        <fullName evidence="5">Nuclease</fullName>
    </submittedName>
</protein>
<dbReference type="GO" id="GO:0016787">
    <property type="term" value="F:hydrolase activity"/>
    <property type="evidence" value="ECO:0007669"/>
    <property type="project" value="UniProtKB-KW"/>
</dbReference>
<dbReference type="Gene3D" id="2.40.50.90">
    <property type="match status" value="1"/>
</dbReference>
<dbReference type="InterPro" id="IPR016071">
    <property type="entry name" value="Staphylococal_nuclease_OB-fold"/>
</dbReference>
<dbReference type="PANTHER" id="PTHR12302:SF3">
    <property type="entry name" value="SERINE_THREONINE-PROTEIN KINASE 31"/>
    <property type="match status" value="1"/>
</dbReference>
<keyword evidence="1" id="KW-0540">Nuclease</keyword>
<keyword evidence="3" id="KW-0378">Hydrolase</keyword>
<feature type="domain" description="TNase-like" evidence="4">
    <location>
        <begin position="106"/>
        <end position="237"/>
    </location>
</feature>
<evidence type="ECO:0000259" key="4">
    <source>
        <dbReference type="PROSITE" id="PS50830"/>
    </source>
</evidence>
<dbReference type="AlphaFoldDB" id="A0A6I6CT50"/>
<proteinExistence type="predicted"/>
<evidence type="ECO:0000313" key="6">
    <source>
        <dbReference type="Proteomes" id="UP000427716"/>
    </source>
</evidence>
<evidence type="ECO:0000256" key="1">
    <source>
        <dbReference type="ARBA" id="ARBA00022722"/>
    </source>
</evidence>
<dbReference type="Proteomes" id="UP000427716">
    <property type="component" value="Chromosome"/>
</dbReference>
<sequence>MCPPLATRSLPASVPRAAWPSRWTSSATATARRSKTVVVAFLPFGRAQQKGTVGLPGALFRVRRPLLAVLATMLLVAGGCVAEESPQRPPGGMDGTGDCAPPSGLAVESATVSYVNDGDTVRLSNGDRVRLVGIDTPEIGRDGAADEPYAREAQQALRALLAESENRVRVIDATEGEDRYGRRLSYLYLPDGRSIQAQLLDRGMAMAVFVAPNLELADCLLTRERAARDDDLGIWSLSAYDPGLPSANGIPEQVQGAAIVRGRVESVGESRRNIWINLEGRVAVRVDKADLERFPGWDFEALEGETLRARGWIVHHSNRYQDWFIPVDSAHALERLN</sequence>
<dbReference type="GO" id="GO:0004519">
    <property type="term" value="F:endonuclease activity"/>
    <property type="evidence" value="ECO:0007669"/>
    <property type="project" value="UniProtKB-KW"/>
</dbReference>
<gene>
    <name evidence="5" type="ORF">GM160_01270</name>
</gene>
<dbReference type="PROSITE" id="PS50830">
    <property type="entry name" value="TNASE_3"/>
    <property type="match status" value="1"/>
</dbReference>
<reference evidence="5 6" key="1">
    <citation type="submission" date="2019-11" db="EMBL/GenBank/DDBJ databases">
        <authorList>
            <person name="Zhang J."/>
            <person name="Sun C."/>
        </authorList>
    </citation>
    <scope>NUCLEOTIDE SEQUENCE [LARGE SCALE GENOMIC DNA]</scope>
    <source>
        <strain evidence="6">sp2</strain>
    </source>
</reference>
<dbReference type="EMBL" id="CP046415">
    <property type="protein sequence ID" value="QGT77626.1"/>
    <property type="molecule type" value="Genomic_DNA"/>
</dbReference>
<evidence type="ECO:0000256" key="3">
    <source>
        <dbReference type="ARBA" id="ARBA00022801"/>
    </source>
</evidence>
<name>A0A6I6CT50_9GAMM</name>
<evidence type="ECO:0000256" key="2">
    <source>
        <dbReference type="ARBA" id="ARBA00022759"/>
    </source>
</evidence>
<dbReference type="KEGG" id="ghl:GM160_01270"/>
<dbReference type="SMART" id="SM00318">
    <property type="entry name" value="SNc"/>
    <property type="match status" value="1"/>
</dbReference>
<dbReference type="PANTHER" id="PTHR12302">
    <property type="entry name" value="EBNA2 BINDING PROTEIN P100"/>
    <property type="match status" value="1"/>
</dbReference>
<dbReference type="SUPFAM" id="SSF50199">
    <property type="entry name" value="Staphylococcal nuclease"/>
    <property type="match status" value="1"/>
</dbReference>
<accession>A0A6I6CT50</accession>
<dbReference type="InterPro" id="IPR035437">
    <property type="entry name" value="SNase_OB-fold_sf"/>
</dbReference>
<evidence type="ECO:0000313" key="5">
    <source>
        <dbReference type="EMBL" id="QGT77626.1"/>
    </source>
</evidence>